<dbReference type="Gene3D" id="6.10.250.2940">
    <property type="match status" value="1"/>
</dbReference>
<evidence type="ECO:0000259" key="13">
    <source>
        <dbReference type="SMART" id="SM00663"/>
    </source>
</evidence>
<evidence type="ECO:0000256" key="10">
    <source>
        <dbReference type="ARBA" id="ARBA00023242"/>
    </source>
</evidence>
<dbReference type="WBParaSite" id="MBELARI_LOCUS19962">
    <property type="protein sequence ID" value="MBELARI_LOCUS19962"/>
    <property type="gene ID" value="MBELARI_LOCUS19962"/>
</dbReference>
<dbReference type="Gene3D" id="4.10.860.120">
    <property type="entry name" value="RNA polymerase II, clamp domain"/>
    <property type="match status" value="1"/>
</dbReference>
<dbReference type="EC" id="2.7.7.6" evidence="11"/>
<evidence type="ECO:0000313" key="15">
    <source>
        <dbReference type="WBParaSite" id="MBELARI_LOCUS19962"/>
    </source>
</evidence>
<dbReference type="InterPro" id="IPR038120">
    <property type="entry name" value="Rpb1_funnel_sf"/>
</dbReference>
<dbReference type="CDD" id="cd02735">
    <property type="entry name" value="RNAP_I_Rpa1_C"/>
    <property type="match status" value="1"/>
</dbReference>
<dbReference type="Gene3D" id="2.40.40.20">
    <property type="match status" value="1"/>
</dbReference>
<dbReference type="Pfam" id="PF05000">
    <property type="entry name" value="RNA_pol_Rpb1_4"/>
    <property type="match status" value="1"/>
</dbReference>
<feature type="compositionally biased region" description="Basic and acidic residues" evidence="12">
    <location>
        <begin position="1458"/>
        <end position="1473"/>
    </location>
</feature>
<dbReference type="PANTHER" id="PTHR19376:SF11">
    <property type="entry name" value="DNA-DIRECTED RNA POLYMERASE I SUBUNIT RPA1"/>
    <property type="match status" value="1"/>
</dbReference>
<dbReference type="SUPFAM" id="SSF64484">
    <property type="entry name" value="beta and beta-prime subunits of DNA dependent RNA-polymerase"/>
    <property type="match status" value="1"/>
</dbReference>
<reference evidence="15" key="1">
    <citation type="submission" date="2024-02" db="UniProtKB">
        <authorList>
            <consortium name="WormBaseParasite"/>
        </authorList>
    </citation>
    <scope>IDENTIFICATION</scope>
</reference>
<dbReference type="Pfam" id="PF04983">
    <property type="entry name" value="RNA_pol_Rpb1_3"/>
    <property type="match status" value="1"/>
</dbReference>
<keyword evidence="7" id="KW-0862">Zinc</keyword>
<dbReference type="Gene3D" id="3.30.1490.180">
    <property type="entry name" value="RNA polymerase ii"/>
    <property type="match status" value="1"/>
</dbReference>
<dbReference type="Gene3D" id="3.30.70.2850">
    <property type="match status" value="1"/>
</dbReference>
<dbReference type="InterPro" id="IPR015699">
    <property type="entry name" value="DNA-dir_RNA_pol1_lsu_N"/>
</dbReference>
<dbReference type="GO" id="GO:0006351">
    <property type="term" value="P:DNA-templated transcription"/>
    <property type="evidence" value="ECO:0007669"/>
    <property type="project" value="InterPro"/>
</dbReference>
<dbReference type="InterPro" id="IPR047107">
    <property type="entry name" value="DNA-dir_RNA_pol1_lsu_C"/>
</dbReference>
<dbReference type="GO" id="GO:0003899">
    <property type="term" value="F:DNA-directed RNA polymerase activity"/>
    <property type="evidence" value="ECO:0007669"/>
    <property type="project" value="UniProtKB-EC"/>
</dbReference>
<evidence type="ECO:0000256" key="2">
    <source>
        <dbReference type="ARBA" id="ARBA00006460"/>
    </source>
</evidence>
<accession>A0AAF3F2M9</accession>
<feature type="compositionally biased region" description="Acidic residues" evidence="12">
    <location>
        <begin position="1503"/>
        <end position="1537"/>
    </location>
</feature>
<keyword evidence="8" id="KW-0460">Magnesium</keyword>
<dbReference type="Pfam" id="PF04998">
    <property type="entry name" value="RNA_pol_Rpb1_5"/>
    <property type="match status" value="1"/>
</dbReference>
<evidence type="ECO:0000256" key="9">
    <source>
        <dbReference type="ARBA" id="ARBA00023163"/>
    </source>
</evidence>
<keyword evidence="6" id="KW-0479">Metal-binding</keyword>
<dbReference type="InterPro" id="IPR007083">
    <property type="entry name" value="RNA_pol_Rpb1_4"/>
</dbReference>
<keyword evidence="14" id="KW-1185">Reference proteome</keyword>
<dbReference type="SMART" id="SM00663">
    <property type="entry name" value="RPOLA_N"/>
    <property type="match status" value="1"/>
</dbReference>
<evidence type="ECO:0000256" key="3">
    <source>
        <dbReference type="ARBA" id="ARBA00022478"/>
    </source>
</evidence>
<dbReference type="GO" id="GO:0046872">
    <property type="term" value="F:metal ion binding"/>
    <property type="evidence" value="ECO:0007669"/>
    <property type="project" value="UniProtKB-KW"/>
</dbReference>
<feature type="region of interest" description="Disordered" evidence="12">
    <location>
        <begin position="251"/>
        <end position="274"/>
    </location>
</feature>
<evidence type="ECO:0000256" key="1">
    <source>
        <dbReference type="ARBA" id="ARBA00004123"/>
    </source>
</evidence>
<evidence type="ECO:0000256" key="6">
    <source>
        <dbReference type="ARBA" id="ARBA00022723"/>
    </source>
</evidence>
<keyword evidence="5 11" id="KW-0548">Nucleotidyltransferase</keyword>
<comment type="function">
    <text evidence="11">DNA-dependent RNA polymerase catalyzes the transcription of DNA into RNA using the four ribonucleoside triphosphates as substrates.</text>
</comment>
<dbReference type="Pfam" id="PF04997">
    <property type="entry name" value="RNA_pol_Rpb1_1"/>
    <property type="match status" value="1"/>
</dbReference>
<dbReference type="Gene3D" id="1.10.274.100">
    <property type="entry name" value="RNA polymerase Rpb1, domain 3"/>
    <property type="match status" value="1"/>
</dbReference>
<evidence type="ECO:0000256" key="5">
    <source>
        <dbReference type="ARBA" id="ARBA00022695"/>
    </source>
</evidence>
<dbReference type="InterPro" id="IPR042102">
    <property type="entry name" value="RNA_pol_Rpb1_3_sf"/>
</dbReference>
<keyword evidence="4 11" id="KW-0808">Transferase</keyword>
<evidence type="ECO:0000256" key="11">
    <source>
        <dbReference type="RuleBase" id="RU004279"/>
    </source>
</evidence>
<dbReference type="PANTHER" id="PTHR19376">
    <property type="entry name" value="DNA-DIRECTED RNA POLYMERASE"/>
    <property type="match status" value="1"/>
</dbReference>
<dbReference type="GO" id="GO:0003677">
    <property type="term" value="F:DNA binding"/>
    <property type="evidence" value="ECO:0007669"/>
    <property type="project" value="InterPro"/>
</dbReference>
<evidence type="ECO:0000256" key="4">
    <source>
        <dbReference type="ARBA" id="ARBA00022679"/>
    </source>
</evidence>
<feature type="compositionally biased region" description="Basic and acidic residues" evidence="12">
    <location>
        <begin position="1482"/>
        <end position="1502"/>
    </location>
</feature>
<dbReference type="InterPro" id="IPR044893">
    <property type="entry name" value="RNA_pol_Rpb1_clamp_domain"/>
</dbReference>
<dbReference type="FunFam" id="2.40.40.20:FF:000019">
    <property type="entry name" value="DNA-directed RNA polymerase II subunit RPB1"/>
    <property type="match status" value="1"/>
</dbReference>
<dbReference type="Gene3D" id="1.10.132.30">
    <property type="match status" value="1"/>
</dbReference>
<evidence type="ECO:0000256" key="8">
    <source>
        <dbReference type="ARBA" id="ARBA00022842"/>
    </source>
</evidence>
<dbReference type="Pfam" id="PF00623">
    <property type="entry name" value="RNA_pol_Rpb1_2"/>
    <property type="match status" value="1"/>
</dbReference>
<dbReference type="InterPro" id="IPR007066">
    <property type="entry name" value="RNA_pol_Rpb1_3"/>
</dbReference>
<dbReference type="InterPro" id="IPR007081">
    <property type="entry name" value="RNA_pol_Rpb1_5"/>
</dbReference>
<dbReference type="GO" id="GO:0005736">
    <property type="term" value="C:RNA polymerase I complex"/>
    <property type="evidence" value="ECO:0007669"/>
    <property type="project" value="TreeGrafter"/>
</dbReference>
<comment type="catalytic activity">
    <reaction evidence="11">
        <text>RNA(n) + a ribonucleoside 5'-triphosphate = RNA(n+1) + diphosphate</text>
        <dbReference type="Rhea" id="RHEA:21248"/>
        <dbReference type="Rhea" id="RHEA-COMP:14527"/>
        <dbReference type="Rhea" id="RHEA-COMP:17342"/>
        <dbReference type="ChEBI" id="CHEBI:33019"/>
        <dbReference type="ChEBI" id="CHEBI:61557"/>
        <dbReference type="ChEBI" id="CHEBI:140395"/>
        <dbReference type="EC" id="2.7.7.6"/>
    </reaction>
</comment>
<feature type="region of interest" description="Disordered" evidence="12">
    <location>
        <begin position="1457"/>
        <end position="1562"/>
    </location>
</feature>
<protein>
    <recommendedName>
        <fullName evidence="11">DNA-directed RNA polymerase subunit</fullName>
        <ecNumber evidence="11">2.7.7.6</ecNumber>
    </recommendedName>
</protein>
<keyword evidence="10" id="KW-0539">Nucleus</keyword>
<sequence length="1784" mass="201946">MNLEKLKQGDDPYMQFDKMHFRNYLPAEIEKLSILKITSTKTFDSVGQPVPNGLYDGRMGANEQYDTCGTCHLSDIYCPGHVGHIELCVPVFNPMHFRFLFSLMKGTCMHCHGLFLDSTNKKARQFLARLRCIELNLPDLIPIVEAELENLESRTQKTLETYRDPTEEFNRVLESFIEEKTKASIKQLQASVAHVKPHKTLVDLKYHYLKEFQLVMFKRVRKCPRCTRINGSIFNDDMRCIIIDFTNTKKDKSSMRKGKPTPDEDASDEEEEALIEEKKDVKDGGVLAGNAANTGAEALQRQLQSILEGKCQKLAWRGAEMREHFRLVWAKDGHLLRKCFPMFEDESNGCPLDGLFCEAVLVPPNKFRPIRMMAGDRYEHPASVNLRKLLEANEAVKCLVIIMENSAPMKRPELIDFVRRMGIFGNSEHAMMHQAYKNLQNRMNLIFDADADKYQREEQKIPGIKQILEKKEGLFRMNMMGKRVNYACRSVITPDPYLDVDEIGIPEVFAKKLTFAEPVNALNIKQMRKLVKKGPNQYPGANGVLTSVGKKIILVGDKDEEREAMSKQLHISDANRLRAPFKVLRHVKKGDLFVMNRQPSLHKPSMMGHRARILKGQRALRLNYAPCKAYNADFDGDEMNGHFTQSYQAQVEVGEIANVGNNFLVPKDASPLLGLIQDHVVSGVLLTLRGRMFNREDFMHLVLAAFSETTQRLEIPPPCMIKPERLWSGKQVISTIVLNCIPAGYPKVNLTGKAKTPVKCWKVREKDPPTFRMSESEVIFRQGELLCGVLDKNHFGASEFGLTHCFFDLYGHRTGIKILSCFSRLFTTYLQYHGFTLGVADILCLPNADKRRKKAIKGVRTIGDQVAIDAFGLGADASQNEIKLALAATYCNPKGVGADLAALDRTMKRGITPYNDKINKACVPDGLVRLFPQNGLQMMIESGAKGSTVNAMQISCSLGQIELEGKRMAATVAGRTLPSFRSFDSSPRAGGYIDQRFMTGINPQELFFHTMAGREGLIDTAVKTSRSGYLQRCIIKHLEGIKVHYDATCRDHDGSIIQFRYGEDGMDVCESSYMTSADQYEFMRSNLDIIEKSVKPEGISARDLQIHEATEHYEKVKKHRKTILSLSKRGKGRNAAFCAFSFEHTGTKKEDIVKMWQELSEDERDFYRKSVCGRVMDTVDEAFNSTRTLGALPEAILDKIDSFSDQILKKYEKITQIREKSGSRLFEQDEDLLNAERLKRTLYWKGMKSRAVAGENVGLLAAQSIGEPSTQMTLNTFHFAGRGEMNVTLGIPRLREILMTSGKNIATPTAEICLHKHACASDVEKIKQVLDRIYLRQVLKCFTVEERVNVQKGIGQLSSRRFVLRLELLKKSKREKELRHISNRKILAMIEALHKDARSNKKKEADGDDEGQIERGVKGFIQKLTIELQKKLTATQKEEAIHIKRVRIGNLELGLTKDNQDGLQDRFNKRQDAGDSSDEEAAGGKEADADERRLHNRHRDDAAEYEGEEEDREALPDREEEEHFENEDLEDKEDLGYGDEAKGSDENGEEAQNKRRQSLASEIQRRVESVRSISPNIDGYKFDQNNNLWCELTIKVPLVVYSKIDFAKLVGNVVDSFVVSGVRNIEKCVYDPDRNILSTQGVNREVLFAFSNILDMNTFYSNDLTLMLDLYGIESCAKAIVKEMSNVFGVYGIRPSKRHLTLTADYMTFNGDIQPFNRTAMNSSASPLQKMTFETTIDFMRKSLINGDVDHLSSPSARIVLGSLNRGGTGAFDVFVDPQQLLEQ</sequence>
<feature type="compositionally biased region" description="Acidic residues" evidence="12">
    <location>
        <begin position="263"/>
        <end position="274"/>
    </location>
</feature>
<evidence type="ECO:0000313" key="14">
    <source>
        <dbReference type="Proteomes" id="UP000887575"/>
    </source>
</evidence>
<dbReference type="InterPro" id="IPR007080">
    <property type="entry name" value="RNA_pol_Rpb1_1"/>
</dbReference>
<feature type="domain" description="RNA polymerase N-terminal" evidence="13">
    <location>
        <begin position="353"/>
        <end position="687"/>
    </location>
</feature>
<evidence type="ECO:0000256" key="7">
    <source>
        <dbReference type="ARBA" id="ARBA00022833"/>
    </source>
</evidence>
<keyword evidence="9 11" id="KW-0804">Transcription</keyword>
<proteinExistence type="inferred from homology"/>
<dbReference type="Gene3D" id="6.20.50.80">
    <property type="match status" value="1"/>
</dbReference>
<dbReference type="CDD" id="cd01435">
    <property type="entry name" value="RNAP_I_RPA1_N"/>
    <property type="match status" value="1"/>
</dbReference>
<dbReference type="Proteomes" id="UP000887575">
    <property type="component" value="Unassembled WGS sequence"/>
</dbReference>
<comment type="similarity">
    <text evidence="2 11">Belongs to the RNA polymerase beta' chain family.</text>
</comment>
<dbReference type="InterPro" id="IPR000722">
    <property type="entry name" value="RNA_pol_asu"/>
</dbReference>
<keyword evidence="3 11" id="KW-0240">DNA-directed RNA polymerase</keyword>
<dbReference type="InterPro" id="IPR045867">
    <property type="entry name" value="DNA-dir_RpoC_beta_prime"/>
</dbReference>
<organism evidence="14 15">
    <name type="scientific">Mesorhabditis belari</name>
    <dbReference type="NCBI Taxonomy" id="2138241"/>
    <lineage>
        <taxon>Eukaryota</taxon>
        <taxon>Metazoa</taxon>
        <taxon>Ecdysozoa</taxon>
        <taxon>Nematoda</taxon>
        <taxon>Chromadorea</taxon>
        <taxon>Rhabditida</taxon>
        <taxon>Rhabditina</taxon>
        <taxon>Rhabditomorpha</taxon>
        <taxon>Rhabditoidea</taxon>
        <taxon>Rhabditidae</taxon>
        <taxon>Mesorhabditinae</taxon>
        <taxon>Mesorhabditis</taxon>
    </lineage>
</organism>
<dbReference type="InterPro" id="IPR006592">
    <property type="entry name" value="RNA_pol_N"/>
</dbReference>
<comment type="subcellular location">
    <subcellularLocation>
        <location evidence="1">Nucleus</location>
    </subcellularLocation>
</comment>
<evidence type="ECO:0000256" key="12">
    <source>
        <dbReference type="SAM" id="MobiDB-lite"/>
    </source>
</evidence>
<name>A0AAF3F2M9_9BILA</name>